<reference evidence="2" key="1">
    <citation type="submission" date="2016-11" db="EMBL/GenBank/DDBJ databases">
        <authorList>
            <person name="Varghese N."/>
            <person name="Submissions S."/>
        </authorList>
    </citation>
    <scope>NUCLEOTIDE SEQUENCE [LARGE SCALE GENOMIC DNA]</scope>
    <source>
        <strain evidence="2">DSM 16990</strain>
    </source>
</reference>
<gene>
    <name evidence="1" type="ORF">SAMN04488522_1021010</name>
</gene>
<dbReference type="Gene3D" id="3.40.50.720">
    <property type="entry name" value="NAD(P)-binding Rossmann-like Domain"/>
    <property type="match status" value="1"/>
</dbReference>
<dbReference type="RefSeq" id="WP_073231226.1">
    <property type="nucleotide sequence ID" value="NZ_FQUQ01000002.1"/>
</dbReference>
<keyword evidence="2" id="KW-1185">Reference proteome</keyword>
<dbReference type="STRING" id="288992.SAMN04488522_1021010"/>
<dbReference type="InterPro" id="IPR036291">
    <property type="entry name" value="NAD(P)-bd_dom_sf"/>
</dbReference>
<evidence type="ECO:0000313" key="1">
    <source>
        <dbReference type="EMBL" id="SHF37128.1"/>
    </source>
</evidence>
<dbReference type="Proteomes" id="UP000184287">
    <property type="component" value="Unassembled WGS sequence"/>
</dbReference>
<organism evidence="1 2">
    <name type="scientific">Pedobacter caeni</name>
    <dbReference type="NCBI Taxonomy" id="288992"/>
    <lineage>
        <taxon>Bacteria</taxon>
        <taxon>Pseudomonadati</taxon>
        <taxon>Bacteroidota</taxon>
        <taxon>Sphingobacteriia</taxon>
        <taxon>Sphingobacteriales</taxon>
        <taxon>Sphingobacteriaceae</taxon>
        <taxon>Pedobacter</taxon>
    </lineage>
</organism>
<protein>
    <submittedName>
        <fullName evidence="1">Uncharacterized protein</fullName>
    </submittedName>
</protein>
<proteinExistence type="predicted"/>
<evidence type="ECO:0000313" key="2">
    <source>
        <dbReference type="Proteomes" id="UP000184287"/>
    </source>
</evidence>
<dbReference type="AlphaFoldDB" id="A0A1M5B3V0"/>
<accession>A0A1M5B3V0</accession>
<sequence length="225" mass="26006">MRTEQLHHKKIFIIDGTTDIGKDIVQSFLLESATVIVPAFSMEKLMQLEAYVKDIRTGKLITFLTDVIFNRTTVVSEMLKKIFMEVDLIVTIVENDTKSYSFFTDVEISELKKTTANELTPCLICSQIFLTHKRNTSCMYVAMTQNYTQKSLRPADQFLLNVQTHIAELVSEERNRIKTNYYHLFLEEETQNASKERDAPGLIGRYILDIFSEAYPPHEQAFICL</sequence>
<dbReference type="EMBL" id="FQUQ01000002">
    <property type="protein sequence ID" value="SHF37128.1"/>
    <property type="molecule type" value="Genomic_DNA"/>
</dbReference>
<name>A0A1M5B3V0_9SPHI</name>
<dbReference type="SUPFAM" id="SSF51735">
    <property type="entry name" value="NAD(P)-binding Rossmann-fold domains"/>
    <property type="match status" value="1"/>
</dbReference>